<feature type="domain" description="YjiS-like" evidence="1">
    <location>
        <begin position="25"/>
        <end position="58"/>
    </location>
</feature>
<dbReference type="Pfam" id="PF06568">
    <property type="entry name" value="YjiS-like"/>
    <property type="match status" value="1"/>
</dbReference>
<dbReference type="Proteomes" id="UP000239480">
    <property type="component" value="Unassembled WGS sequence"/>
</dbReference>
<organism evidence="2 3">
    <name type="scientific">Aliiruegeria haliotis</name>
    <dbReference type="NCBI Taxonomy" id="1280846"/>
    <lineage>
        <taxon>Bacteria</taxon>
        <taxon>Pseudomonadati</taxon>
        <taxon>Pseudomonadota</taxon>
        <taxon>Alphaproteobacteria</taxon>
        <taxon>Rhodobacterales</taxon>
        <taxon>Roseobacteraceae</taxon>
        <taxon>Aliiruegeria</taxon>
    </lineage>
</organism>
<evidence type="ECO:0000313" key="3">
    <source>
        <dbReference type="Proteomes" id="UP000239480"/>
    </source>
</evidence>
<sequence>MDTTLNTAAGSINWTKAPLETLKLKYEQYKVYRTTVTELSQLSDRALADLGVSRSMIRSLARDAAYGA</sequence>
<keyword evidence="3" id="KW-1185">Reference proteome</keyword>
<dbReference type="InterPro" id="IPR009506">
    <property type="entry name" value="YjiS-like"/>
</dbReference>
<accession>A0A2T0RXR8</accession>
<reference evidence="2 3" key="1">
    <citation type="submission" date="2018-03" db="EMBL/GenBank/DDBJ databases">
        <title>Genomic Encyclopedia of Archaeal and Bacterial Type Strains, Phase II (KMG-II): from individual species to whole genera.</title>
        <authorList>
            <person name="Goeker M."/>
        </authorList>
    </citation>
    <scope>NUCLEOTIDE SEQUENCE [LARGE SCALE GENOMIC DNA]</scope>
    <source>
        <strain evidence="2 3">DSM 29328</strain>
    </source>
</reference>
<dbReference type="AlphaFoldDB" id="A0A2T0RXR8"/>
<protein>
    <submittedName>
        <fullName evidence="2">Uncharacterized protein DUF1127</fullName>
    </submittedName>
</protein>
<evidence type="ECO:0000313" key="2">
    <source>
        <dbReference type="EMBL" id="PRY25986.1"/>
    </source>
</evidence>
<comment type="caution">
    <text evidence="2">The sequence shown here is derived from an EMBL/GenBank/DDBJ whole genome shotgun (WGS) entry which is preliminary data.</text>
</comment>
<gene>
    <name evidence="2" type="ORF">CLV78_10179</name>
</gene>
<proteinExistence type="predicted"/>
<evidence type="ECO:0000259" key="1">
    <source>
        <dbReference type="Pfam" id="PF06568"/>
    </source>
</evidence>
<dbReference type="EMBL" id="PVTD01000001">
    <property type="protein sequence ID" value="PRY25986.1"/>
    <property type="molecule type" value="Genomic_DNA"/>
</dbReference>
<name>A0A2T0RXR8_9RHOB</name>
<dbReference type="RefSeq" id="WP_245924791.1">
    <property type="nucleotide sequence ID" value="NZ_PVTD01000001.1"/>
</dbReference>